<evidence type="ECO:0000313" key="2">
    <source>
        <dbReference type="EMBL" id="GBN90968.1"/>
    </source>
</evidence>
<sequence length="122" mass="13209">MSRFLALAVVLLASCVVIEAQFGGFNIRPGFGSPLIPSLDDIRMCRENANGRKYQLTFKLPTQTCQPYCKYDNETEQITAIDGQFCCDFVGIGPTGLCKDGVCLVGGAAGWNRQGGFKTAMD</sequence>
<keyword evidence="1" id="KW-0732">Signal</keyword>
<organism evidence="2 3">
    <name type="scientific">Araneus ventricosus</name>
    <name type="common">Orbweaver spider</name>
    <name type="synonym">Epeira ventricosa</name>
    <dbReference type="NCBI Taxonomy" id="182803"/>
    <lineage>
        <taxon>Eukaryota</taxon>
        <taxon>Metazoa</taxon>
        <taxon>Ecdysozoa</taxon>
        <taxon>Arthropoda</taxon>
        <taxon>Chelicerata</taxon>
        <taxon>Arachnida</taxon>
        <taxon>Araneae</taxon>
        <taxon>Araneomorphae</taxon>
        <taxon>Entelegynae</taxon>
        <taxon>Araneoidea</taxon>
        <taxon>Araneidae</taxon>
        <taxon>Araneus</taxon>
    </lineage>
</organism>
<accession>A0A4Y2SRI4</accession>
<keyword evidence="3" id="KW-1185">Reference proteome</keyword>
<evidence type="ECO:0000313" key="3">
    <source>
        <dbReference type="Proteomes" id="UP000499080"/>
    </source>
</evidence>
<reference evidence="2 3" key="1">
    <citation type="journal article" date="2019" name="Sci. Rep.">
        <title>Orb-weaving spider Araneus ventricosus genome elucidates the spidroin gene catalogue.</title>
        <authorList>
            <person name="Kono N."/>
            <person name="Nakamura H."/>
            <person name="Ohtoshi R."/>
            <person name="Moran D.A.P."/>
            <person name="Shinohara A."/>
            <person name="Yoshida Y."/>
            <person name="Fujiwara M."/>
            <person name="Mori M."/>
            <person name="Tomita M."/>
            <person name="Arakawa K."/>
        </authorList>
    </citation>
    <scope>NUCLEOTIDE SEQUENCE [LARGE SCALE GENOMIC DNA]</scope>
</reference>
<dbReference type="AlphaFoldDB" id="A0A4Y2SRI4"/>
<protein>
    <submittedName>
        <fullName evidence="2">Uncharacterized protein</fullName>
    </submittedName>
</protein>
<name>A0A4Y2SRI4_ARAVE</name>
<feature type="signal peptide" evidence="1">
    <location>
        <begin position="1"/>
        <end position="20"/>
    </location>
</feature>
<proteinExistence type="predicted"/>
<dbReference type="Proteomes" id="UP000499080">
    <property type="component" value="Unassembled WGS sequence"/>
</dbReference>
<feature type="chain" id="PRO_5021508735" evidence="1">
    <location>
        <begin position="21"/>
        <end position="122"/>
    </location>
</feature>
<comment type="caution">
    <text evidence="2">The sequence shown here is derived from an EMBL/GenBank/DDBJ whole genome shotgun (WGS) entry which is preliminary data.</text>
</comment>
<dbReference type="EMBL" id="BGPR01023635">
    <property type="protein sequence ID" value="GBN90968.1"/>
    <property type="molecule type" value="Genomic_DNA"/>
</dbReference>
<gene>
    <name evidence="2" type="ORF">AVEN_140018_1</name>
</gene>
<evidence type="ECO:0000256" key="1">
    <source>
        <dbReference type="SAM" id="SignalP"/>
    </source>
</evidence>
<dbReference type="PROSITE" id="PS51257">
    <property type="entry name" value="PROKAR_LIPOPROTEIN"/>
    <property type="match status" value="1"/>
</dbReference>
<dbReference type="OrthoDB" id="6426779at2759"/>